<reference evidence="1 2" key="1">
    <citation type="submission" date="2017-03" db="EMBL/GenBank/DDBJ databases">
        <title>Genome of strain Rhizobium sp. CNPSo 668.</title>
        <authorList>
            <person name="Ribeiro R."/>
        </authorList>
    </citation>
    <scope>NUCLEOTIDE SEQUENCE [LARGE SCALE GENOMIC DNA]</scope>
    <source>
        <strain evidence="1 2">CNPSo 668</strain>
    </source>
</reference>
<dbReference type="AlphaFoldDB" id="A0A246DYT9"/>
<proteinExistence type="predicted"/>
<dbReference type="Proteomes" id="UP000197269">
    <property type="component" value="Unassembled WGS sequence"/>
</dbReference>
<evidence type="ECO:0000313" key="1">
    <source>
        <dbReference type="EMBL" id="OWO95540.1"/>
    </source>
</evidence>
<organism evidence="1 2">
    <name type="scientific">Rhizobium esperanzae</name>
    <dbReference type="NCBI Taxonomy" id="1967781"/>
    <lineage>
        <taxon>Bacteria</taxon>
        <taxon>Pseudomonadati</taxon>
        <taxon>Pseudomonadota</taxon>
        <taxon>Alphaproteobacteria</taxon>
        <taxon>Hyphomicrobiales</taxon>
        <taxon>Rhizobiaceae</taxon>
        <taxon>Rhizobium/Agrobacterium group</taxon>
        <taxon>Rhizobium</taxon>
    </lineage>
</organism>
<sequence>MGIGVAAAICVCAKVDDMTTETDEEFFANVPLFSAFEGVTDADNYRPLPEGWVLALARIRRLCRRRQPDDRQIGRFGHALMT</sequence>
<gene>
    <name evidence="1" type="ORF">B5E41_06815</name>
</gene>
<accession>A0A246DYT9</accession>
<protein>
    <submittedName>
        <fullName evidence="1">Uncharacterized protein</fullName>
    </submittedName>
</protein>
<dbReference type="EMBL" id="MXPU01000004">
    <property type="protein sequence ID" value="OWO95540.1"/>
    <property type="molecule type" value="Genomic_DNA"/>
</dbReference>
<name>A0A246DYT9_9HYPH</name>
<comment type="caution">
    <text evidence="1">The sequence shown here is derived from an EMBL/GenBank/DDBJ whole genome shotgun (WGS) entry which is preliminary data.</text>
</comment>
<evidence type="ECO:0000313" key="2">
    <source>
        <dbReference type="Proteomes" id="UP000197269"/>
    </source>
</evidence>